<dbReference type="AlphaFoldDB" id="A0A0K9YUH5"/>
<evidence type="ECO:0000313" key="1">
    <source>
        <dbReference type="EMBL" id="GED72906.1"/>
    </source>
</evidence>
<sequence>MKNWVMLAVAGVLVILLVFTWLKYSTQPDELSLQDYLHTDFSGITKIALRYSDDNQVTIEDSATIYGIVSTLKELRLQQSSTPAPVGFLYYMDLYDDSQVMRYSSTLVADQVTYLSTAPKAKELDSFIVKMGREKIPGLLSGITEK</sequence>
<protein>
    <submittedName>
        <fullName evidence="2">Uncharacterized protein</fullName>
    </submittedName>
</protein>
<reference evidence="3" key="1">
    <citation type="submission" date="2015-07" db="EMBL/GenBank/DDBJ databases">
        <title>Genome sequencing project for genomic taxonomy and phylogenomics of Bacillus-like bacteria.</title>
        <authorList>
            <person name="Liu B."/>
            <person name="Wang J."/>
            <person name="Zhu Y."/>
            <person name="Liu G."/>
            <person name="Chen Q."/>
            <person name="Chen Z."/>
            <person name="Lan J."/>
            <person name="Che J."/>
            <person name="Ge C."/>
            <person name="Shi H."/>
            <person name="Pan Z."/>
            <person name="Liu X."/>
        </authorList>
    </citation>
    <scope>NUCLEOTIDE SEQUENCE [LARGE SCALE GENOMIC DNA]</scope>
    <source>
        <strain evidence="3">DSM 9887</strain>
    </source>
</reference>
<keyword evidence="4" id="KW-1185">Reference proteome</keyword>
<evidence type="ECO:0000313" key="2">
    <source>
        <dbReference type="EMBL" id="KNB72322.1"/>
    </source>
</evidence>
<reference evidence="2" key="2">
    <citation type="submission" date="2015-07" db="EMBL/GenBank/DDBJ databases">
        <title>MeaNS - Measles Nucleotide Surveillance Program.</title>
        <authorList>
            <person name="Tran T."/>
            <person name="Druce J."/>
        </authorList>
    </citation>
    <scope>NUCLEOTIDE SEQUENCE</scope>
    <source>
        <strain evidence="2">DSM 9887</strain>
    </source>
</reference>
<comment type="caution">
    <text evidence="2">The sequence shown here is derived from an EMBL/GenBank/DDBJ whole genome shotgun (WGS) entry which is preliminary data.</text>
</comment>
<reference evidence="1 4" key="3">
    <citation type="submission" date="2019-06" db="EMBL/GenBank/DDBJ databases">
        <title>Whole genome shotgun sequence of Brevibacillus reuszeri NBRC 15719.</title>
        <authorList>
            <person name="Hosoyama A."/>
            <person name="Uohara A."/>
            <person name="Ohji S."/>
            <person name="Ichikawa N."/>
        </authorList>
    </citation>
    <scope>NUCLEOTIDE SEQUENCE [LARGE SCALE GENOMIC DNA]</scope>
    <source>
        <strain evidence="1 4">NBRC 15719</strain>
    </source>
</reference>
<evidence type="ECO:0000313" key="3">
    <source>
        <dbReference type="Proteomes" id="UP000036834"/>
    </source>
</evidence>
<evidence type="ECO:0000313" key="4">
    <source>
        <dbReference type="Proteomes" id="UP000319578"/>
    </source>
</evidence>
<dbReference type="EMBL" id="BJON01000036">
    <property type="protein sequence ID" value="GED72906.1"/>
    <property type="molecule type" value="Genomic_DNA"/>
</dbReference>
<dbReference type="PATRIC" id="fig|54915.3.peg.1051"/>
<proteinExistence type="predicted"/>
<dbReference type="OrthoDB" id="2476737at2"/>
<dbReference type="Proteomes" id="UP000319578">
    <property type="component" value="Unassembled WGS sequence"/>
</dbReference>
<accession>A0A0K9YUH5</accession>
<dbReference type="RefSeq" id="WP_049738371.1">
    <property type="nucleotide sequence ID" value="NZ_BJON01000036.1"/>
</dbReference>
<organism evidence="2 3">
    <name type="scientific">Brevibacillus reuszeri</name>
    <dbReference type="NCBI Taxonomy" id="54915"/>
    <lineage>
        <taxon>Bacteria</taxon>
        <taxon>Bacillati</taxon>
        <taxon>Bacillota</taxon>
        <taxon>Bacilli</taxon>
        <taxon>Bacillales</taxon>
        <taxon>Paenibacillaceae</taxon>
        <taxon>Brevibacillus</taxon>
    </lineage>
</organism>
<gene>
    <name evidence="2" type="ORF">ADS79_10535</name>
    <name evidence="1" type="ORF">BRE01_66080</name>
</gene>
<dbReference type="EMBL" id="LGIQ01000007">
    <property type="protein sequence ID" value="KNB72322.1"/>
    <property type="molecule type" value="Genomic_DNA"/>
</dbReference>
<dbReference type="Proteomes" id="UP000036834">
    <property type="component" value="Unassembled WGS sequence"/>
</dbReference>
<name>A0A0K9YUH5_9BACL</name>